<dbReference type="GO" id="GO:0003700">
    <property type="term" value="F:DNA-binding transcription factor activity"/>
    <property type="evidence" value="ECO:0007669"/>
    <property type="project" value="InterPro"/>
</dbReference>
<sequence>MLQLTQVRCFVTVADELHFGRAAARLNMTQPPLSRQIQLLEHALGVELLERSSRSVRLTHAGAVFLPQARSLLRHAEDAALLARRARRGALGQVAVGFTPSGSYDFLPRLIHGVREAHPEIELTLEEMVTRDQVAALAAHRIDLAFVRPPFSAVETRAHRVLAEPMVAALPAGHPLAALPALAPADLEGQDLIMYSILGGGYFHDLVHRLLAQANIQPRLVHHLNQIHALLSVVKTGVGLALIPQSASRLGIDSVVCRPLAFGADVQAELYMLHRAHNVSPVLANVMAAVTRMAGTQAPAPPAA</sequence>
<dbReference type="Gene3D" id="3.40.190.10">
    <property type="entry name" value="Periplasmic binding protein-like II"/>
    <property type="match status" value="2"/>
</dbReference>
<accession>A0A181CAD1</accession>
<organism evidence="5 6">
    <name type="scientific">Komagataeibacter rhaeticus</name>
    <dbReference type="NCBI Taxonomy" id="215221"/>
    <lineage>
        <taxon>Bacteria</taxon>
        <taxon>Pseudomonadati</taxon>
        <taxon>Pseudomonadota</taxon>
        <taxon>Alphaproteobacteria</taxon>
        <taxon>Acetobacterales</taxon>
        <taxon>Acetobacteraceae</taxon>
        <taxon>Komagataeibacter</taxon>
    </lineage>
</organism>
<proteinExistence type="inferred from homology"/>
<dbReference type="KEGG" id="kre:GWK63_07180"/>
<dbReference type="InterPro" id="IPR036390">
    <property type="entry name" value="WH_DNA-bd_sf"/>
</dbReference>
<protein>
    <submittedName>
        <fullName evidence="5">LysR family transcriptional regulator</fullName>
    </submittedName>
</protein>
<dbReference type="SUPFAM" id="SSF46785">
    <property type="entry name" value="Winged helix' DNA-binding domain"/>
    <property type="match status" value="1"/>
</dbReference>
<name>A0A181CAD1_9PROT</name>
<dbReference type="AlphaFoldDB" id="A0A181CAD1"/>
<evidence type="ECO:0000256" key="4">
    <source>
        <dbReference type="ARBA" id="ARBA00023163"/>
    </source>
</evidence>
<comment type="similarity">
    <text evidence="1">Belongs to the LysR transcriptional regulatory family.</text>
</comment>
<dbReference type="FunFam" id="1.10.10.10:FF:000001">
    <property type="entry name" value="LysR family transcriptional regulator"/>
    <property type="match status" value="1"/>
</dbReference>
<keyword evidence="4" id="KW-0804">Transcription</keyword>
<keyword evidence="6" id="KW-1185">Reference proteome</keyword>
<dbReference type="InterPro" id="IPR005119">
    <property type="entry name" value="LysR_subst-bd"/>
</dbReference>
<dbReference type="PANTHER" id="PTHR30346">
    <property type="entry name" value="TRANSCRIPTIONAL DUAL REGULATOR HCAR-RELATED"/>
    <property type="match status" value="1"/>
</dbReference>
<dbReference type="Pfam" id="PF00126">
    <property type="entry name" value="HTH_1"/>
    <property type="match status" value="1"/>
</dbReference>
<dbReference type="Pfam" id="PF03466">
    <property type="entry name" value="LysR_substrate"/>
    <property type="match status" value="1"/>
</dbReference>
<evidence type="ECO:0000313" key="6">
    <source>
        <dbReference type="Proteomes" id="UP000502533"/>
    </source>
</evidence>
<evidence type="ECO:0000313" key="5">
    <source>
        <dbReference type="EMBL" id="QIP35277.1"/>
    </source>
</evidence>
<dbReference type="RefSeq" id="WP_034932277.1">
    <property type="nucleotide sequence ID" value="NZ_CALMTF010000050.1"/>
</dbReference>
<evidence type="ECO:0000256" key="1">
    <source>
        <dbReference type="ARBA" id="ARBA00009437"/>
    </source>
</evidence>
<dbReference type="Proteomes" id="UP000502533">
    <property type="component" value="Chromosome"/>
</dbReference>
<gene>
    <name evidence="5" type="ORF">GWK63_07180</name>
</gene>
<evidence type="ECO:0000256" key="3">
    <source>
        <dbReference type="ARBA" id="ARBA00023125"/>
    </source>
</evidence>
<dbReference type="EMBL" id="CP050139">
    <property type="protein sequence ID" value="QIP35277.1"/>
    <property type="molecule type" value="Genomic_DNA"/>
</dbReference>
<dbReference type="PROSITE" id="PS50931">
    <property type="entry name" value="HTH_LYSR"/>
    <property type="match status" value="1"/>
</dbReference>
<dbReference type="GO" id="GO:0003677">
    <property type="term" value="F:DNA binding"/>
    <property type="evidence" value="ECO:0007669"/>
    <property type="project" value="UniProtKB-KW"/>
</dbReference>
<reference evidence="5 6" key="1">
    <citation type="submission" date="2020-03" db="EMBL/GenBank/DDBJ databases">
        <title>Isolation of cellulose-producing strains, genome characterization and application of the synthesized cellulose films as an economical and sustainable material for piezoelectric sensor construction.</title>
        <authorList>
            <person name="Mangayil R.K."/>
        </authorList>
    </citation>
    <scope>NUCLEOTIDE SEQUENCE [LARGE SCALE GENOMIC DNA]</scope>
    <source>
        <strain evidence="5 6">ENS 9a1a</strain>
    </source>
</reference>
<keyword evidence="2" id="KW-0805">Transcription regulation</keyword>
<dbReference type="PRINTS" id="PR00039">
    <property type="entry name" value="HTHLYSR"/>
</dbReference>
<dbReference type="GeneID" id="85021932"/>
<keyword evidence="3" id="KW-0238">DNA-binding</keyword>
<dbReference type="SUPFAM" id="SSF53850">
    <property type="entry name" value="Periplasmic binding protein-like II"/>
    <property type="match status" value="1"/>
</dbReference>
<dbReference type="PANTHER" id="PTHR30346:SF0">
    <property type="entry name" value="HCA OPERON TRANSCRIPTIONAL ACTIVATOR HCAR"/>
    <property type="match status" value="1"/>
</dbReference>
<dbReference type="Gene3D" id="1.10.10.10">
    <property type="entry name" value="Winged helix-like DNA-binding domain superfamily/Winged helix DNA-binding domain"/>
    <property type="match status" value="1"/>
</dbReference>
<dbReference type="InterPro" id="IPR036388">
    <property type="entry name" value="WH-like_DNA-bd_sf"/>
</dbReference>
<evidence type="ECO:0000256" key="2">
    <source>
        <dbReference type="ARBA" id="ARBA00023015"/>
    </source>
</evidence>
<dbReference type="GO" id="GO:0032993">
    <property type="term" value="C:protein-DNA complex"/>
    <property type="evidence" value="ECO:0007669"/>
    <property type="project" value="TreeGrafter"/>
</dbReference>
<dbReference type="InterPro" id="IPR000847">
    <property type="entry name" value="LysR_HTH_N"/>
</dbReference>